<dbReference type="EMBL" id="JI174954">
    <property type="protein sequence ID" value="ADY46914.1"/>
    <property type="molecule type" value="mRNA"/>
</dbReference>
<dbReference type="PANTHER" id="PTHR11383">
    <property type="entry name" value="NUCLEOSIDE DIPHOSPHATE-LINKED MOIETY X MOTIF 13"/>
    <property type="match status" value="1"/>
</dbReference>
<protein>
    <submittedName>
        <fullName evidence="1">NADH pyrophosphatase</fullName>
    </submittedName>
</protein>
<accession>F1L9W0</accession>
<name>F1L9W0_ASCSU</name>
<dbReference type="PANTHER" id="PTHR11383:SF3">
    <property type="entry name" value="NAD(P)H PYROPHOSPHATASE NUDT13, MITOCHONDRIAL"/>
    <property type="match status" value="1"/>
</dbReference>
<proteinExistence type="evidence at transcript level"/>
<reference evidence="1" key="1">
    <citation type="journal article" date="2011" name="Genome Res.">
        <title>Deep small RNA sequencing from the nematode Ascaris reveals conservation, functional diversification, and novel developmental profiles.</title>
        <authorList>
            <person name="Wang J."/>
            <person name="Czech B."/>
            <person name="Crunk A."/>
            <person name="Wallace A."/>
            <person name="Mitreva M."/>
            <person name="Hannon G.J."/>
            <person name="Davis R.E."/>
        </authorList>
    </citation>
    <scope>NUCLEOTIDE SEQUENCE</scope>
</reference>
<evidence type="ECO:0000313" key="1">
    <source>
        <dbReference type="EMBL" id="ADY46914.1"/>
    </source>
</evidence>
<sequence>MKVLSRALPLSTRGRPVSDYVRKIRTLDHWAQSDSSLSLEFQVGRFALMVDRRPLVALNNDKRLMNLRILEYAEMKRKLADYGLSVDMASSALLDAVENSTGDYTAVFGSSLRTAEMPDDSPISIDKLRSQLAATLGGSFVDLRRAMLTLESDRDRSLLAKMHSLTRWSRIYRRCPKCASALRMRASKTAAALCTCSYLCCVESREHSCIAYSSSGHCEHRLHCYRWFCEYGRIARGNGASRGCRGGRN</sequence>
<organism evidence="1">
    <name type="scientific">Ascaris suum</name>
    <name type="common">Pig roundworm</name>
    <name type="synonym">Ascaris lumbricoides</name>
    <dbReference type="NCBI Taxonomy" id="6253"/>
    <lineage>
        <taxon>Eukaryota</taxon>
        <taxon>Metazoa</taxon>
        <taxon>Ecdysozoa</taxon>
        <taxon>Nematoda</taxon>
        <taxon>Chromadorea</taxon>
        <taxon>Rhabditida</taxon>
        <taxon>Spirurina</taxon>
        <taxon>Ascaridomorpha</taxon>
        <taxon>Ascaridoidea</taxon>
        <taxon>Ascarididae</taxon>
        <taxon>Ascaris</taxon>
    </lineage>
</organism>
<dbReference type="AlphaFoldDB" id="F1L9W0"/>